<organism evidence="3">
    <name type="scientific">Soboliphyme baturini</name>
    <dbReference type="NCBI Taxonomy" id="241478"/>
    <lineage>
        <taxon>Eukaryota</taxon>
        <taxon>Metazoa</taxon>
        <taxon>Ecdysozoa</taxon>
        <taxon>Nematoda</taxon>
        <taxon>Enoplea</taxon>
        <taxon>Dorylaimia</taxon>
        <taxon>Dioctophymatida</taxon>
        <taxon>Dioctophymatoidea</taxon>
        <taxon>Soboliphymatidae</taxon>
        <taxon>Soboliphyme</taxon>
    </lineage>
</organism>
<dbReference type="WBParaSite" id="SBAD_0000620301-mRNA-1">
    <property type="protein sequence ID" value="SBAD_0000620301-mRNA-1"/>
    <property type="gene ID" value="SBAD_0000620301"/>
</dbReference>
<dbReference type="Proteomes" id="UP000270296">
    <property type="component" value="Unassembled WGS sequence"/>
</dbReference>
<reference evidence="1 2" key="2">
    <citation type="submission" date="2018-11" db="EMBL/GenBank/DDBJ databases">
        <authorList>
            <consortium name="Pathogen Informatics"/>
        </authorList>
    </citation>
    <scope>NUCLEOTIDE SEQUENCE [LARGE SCALE GENOMIC DNA]</scope>
</reference>
<evidence type="ECO:0000313" key="3">
    <source>
        <dbReference type="WBParaSite" id="SBAD_0000620301-mRNA-1"/>
    </source>
</evidence>
<evidence type="ECO:0000313" key="2">
    <source>
        <dbReference type="Proteomes" id="UP000270296"/>
    </source>
</evidence>
<evidence type="ECO:0000313" key="1">
    <source>
        <dbReference type="EMBL" id="VDP08819.1"/>
    </source>
</evidence>
<keyword evidence="2" id="KW-1185">Reference proteome</keyword>
<dbReference type="AlphaFoldDB" id="A0A183IQS1"/>
<proteinExistence type="predicted"/>
<sequence>MENNACWTVARLDDNSAERGHVQRTAVVIYGLTSWSDTIISSGFNGQMIGSSIVYMHTAAISDLKIILVNPDVQRRRWLRHNRRGPVLTVSTTSGNKSIHDRHMFAQESSRGTGTEAPPGTTTAMVRRWLAGSCLTPGMTGFIFGLHRRVSALTALDLGRKRCQ</sequence>
<dbReference type="EMBL" id="UZAM01009384">
    <property type="protein sequence ID" value="VDP08819.1"/>
    <property type="molecule type" value="Genomic_DNA"/>
</dbReference>
<accession>A0A183IQS1</accession>
<name>A0A183IQS1_9BILA</name>
<protein>
    <submittedName>
        <fullName evidence="1 3">Uncharacterized protein</fullName>
    </submittedName>
</protein>
<reference evidence="3" key="1">
    <citation type="submission" date="2016-06" db="UniProtKB">
        <authorList>
            <consortium name="WormBaseParasite"/>
        </authorList>
    </citation>
    <scope>IDENTIFICATION</scope>
</reference>
<gene>
    <name evidence="1" type="ORF">SBAD_LOCUS5968</name>
</gene>